<accession>A0AAV4G0T0</accession>
<dbReference type="Proteomes" id="UP000762676">
    <property type="component" value="Unassembled WGS sequence"/>
</dbReference>
<keyword evidence="3" id="KW-1185">Reference proteome</keyword>
<feature type="region of interest" description="Disordered" evidence="1">
    <location>
        <begin position="38"/>
        <end position="69"/>
    </location>
</feature>
<sequence length="69" mass="7035">MTHCATSFSKASDQLGSSLLVVSGPGLLAGRAPVQQSATLFDPGSPLPDRDLRKAPANETRAGLTADPS</sequence>
<gene>
    <name evidence="2" type="ORF">ElyMa_000547500</name>
</gene>
<reference evidence="2 3" key="1">
    <citation type="journal article" date="2021" name="Elife">
        <title>Chloroplast acquisition without the gene transfer in kleptoplastic sea slugs, Plakobranchus ocellatus.</title>
        <authorList>
            <person name="Maeda T."/>
            <person name="Takahashi S."/>
            <person name="Yoshida T."/>
            <person name="Shimamura S."/>
            <person name="Takaki Y."/>
            <person name="Nagai Y."/>
            <person name="Toyoda A."/>
            <person name="Suzuki Y."/>
            <person name="Arimoto A."/>
            <person name="Ishii H."/>
            <person name="Satoh N."/>
            <person name="Nishiyama T."/>
            <person name="Hasebe M."/>
            <person name="Maruyama T."/>
            <person name="Minagawa J."/>
            <person name="Obokata J."/>
            <person name="Shigenobu S."/>
        </authorList>
    </citation>
    <scope>NUCLEOTIDE SEQUENCE [LARGE SCALE GENOMIC DNA]</scope>
</reference>
<name>A0AAV4G0T0_9GAST</name>
<dbReference type="AlphaFoldDB" id="A0AAV4G0T0"/>
<protein>
    <submittedName>
        <fullName evidence="2">Uncharacterized protein</fullName>
    </submittedName>
</protein>
<evidence type="ECO:0000256" key="1">
    <source>
        <dbReference type="SAM" id="MobiDB-lite"/>
    </source>
</evidence>
<organism evidence="2 3">
    <name type="scientific">Elysia marginata</name>
    <dbReference type="NCBI Taxonomy" id="1093978"/>
    <lineage>
        <taxon>Eukaryota</taxon>
        <taxon>Metazoa</taxon>
        <taxon>Spiralia</taxon>
        <taxon>Lophotrochozoa</taxon>
        <taxon>Mollusca</taxon>
        <taxon>Gastropoda</taxon>
        <taxon>Heterobranchia</taxon>
        <taxon>Euthyneura</taxon>
        <taxon>Panpulmonata</taxon>
        <taxon>Sacoglossa</taxon>
        <taxon>Placobranchoidea</taxon>
        <taxon>Plakobranchidae</taxon>
        <taxon>Elysia</taxon>
    </lineage>
</organism>
<comment type="caution">
    <text evidence="2">The sequence shown here is derived from an EMBL/GenBank/DDBJ whole genome shotgun (WGS) entry which is preliminary data.</text>
</comment>
<dbReference type="EMBL" id="BMAT01001072">
    <property type="protein sequence ID" value="GFR79082.1"/>
    <property type="molecule type" value="Genomic_DNA"/>
</dbReference>
<evidence type="ECO:0000313" key="2">
    <source>
        <dbReference type="EMBL" id="GFR79082.1"/>
    </source>
</evidence>
<proteinExistence type="predicted"/>
<evidence type="ECO:0000313" key="3">
    <source>
        <dbReference type="Proteomes" id="UP000762676"/>
    </source>
</evidence>